<dbReference type="GO" id="GO:0005765">
    <property type="term" value="C:lysosomal membrane"/>
    <property type="evidence" value="ECO:0007669"/>
    <property type="project" value="UniProtKB-SubCell"/>
</dbReference>
<evidence type="ECO:0000256" key="6">
    <source>
        <dbReference type="ARBA" id="ARBA00022833"/>
    </source>
</evidence>
<dbReference type="OrthoDB" id="5599753at2759"/>
<keyword evidence="5" id="KW-0479">Metal-binding</keyword>
<evidence type="ECO:0000256" key="7">
    <source>
        <dbReference type="ARBA" id="ARBA00023136"/>
    </source>
</evidence>
<protein>
    <recommendedName>
        <fullName evidence="8">LITAF domain-containing protein</fullName>
    </recommendedName>
</protein>
<accession>U4UE81</accession>
<evidence type="ECO:0000256" key="5">
    <source>
        <dbReference type="ARBA" id="ARBA00022723"/>
    </source>
</evidence>
<evidence type="ECO:0000259" key="8">
    <source>
        <dbReference type="PROSITE" id="PS51837"/>
    </source>
</evidence>
<proteinExistence type="inferred from homology"/>
<dbReference type="GO" id="GO:0008270">
    <property type="term" value="F:zinc ion binding"/>
    <property type="evidence" value="ECO:0007669"/>
    <property type="project" value="TreeGrafter"/>
</dbReference>
<dbReference type="PANTHER" id="PTHR23292:SF14">
    <property type="entry name" value="FI16615P1-RELATED"/>
    <property type="match status" value="1"/>
</dbReference>
<evidence type="ECO:0000256" key="4">
    <source>
        <dbReference type="ARBA" id="ARBA00005975"/>
    </source>
</evidence>
<dbReference type="Pfam" id="PF10601">
    <property type="entry name" value="zf-LITAF-like"/>
    <property type="match status" value="1"/>
</dbReference>
<dbReference type="SMART" id="SM00714">
    <property type="entry name" value="LITAF"/>
    <property type="match status" value="1"/>
</dbReference>
<dbReference type="STRING" id="77166.U4UE81"/>
<dbReference type="Proteomes" id="UP000030742">
    <property type="component" value="Unassembled WGS sequence"/>
</dbReference>
<evidence type="ECO:0000313" key="10">
    <source>
        <dbReference type="Proteomes" id="UP000030742"/>
    </source>
</evidence>
<comment type="similarity">
    <text evidence="4">Belongs to the CDIP1/LITAF family.</text>
</comment>
<comment type="subcellular location">
    <subcellularLocation>
        <location evidence="2">Endosome membrane</location>
        <topology evidence="2">Peripheral membrane protein</topology>
    </subcellularLocation>
    <subcellularLocation>
        <location evidence="1">Late endosome membrane</location>
    </subcellularLocation>
    <subcellularLocation>
        <location evidence="3">Lysosome membrane</location>
        <topology evidence="3">Peripheral membrane protein</topology>
        <orientation evidence="3">Cytoplasmic side</orientation>
    </subcellularLocation>
</comment>
<evidence type="ECO:0000256" key="3">
    <source>
        <dbReference type="ARBA" id="ARBA00004630"/>
    </source>
</evidence>
<dbReference type="InterPro" id="IPR037519">
    <property type="entry name" value="LITAF_fam"/>
</dbReference>
<dbReference type="PANTHER" id="PTHR23292">
    <property type="entry name" value="LIPOPOLYSACCHARIDE-INDUCED TUMOR NECROSIS FACTOR-ALPHA FACTOR"/>
    <property type="match status" value="1"/>
</dbReference>
<name>U4UE81_DENPD</name>
<reference evidence="9 10" key="1">
    <citation type="journal article" date="2013" name="Genome Biol.">
        <title>Draft genome of the mountain pine beetle, Dendroctonus ponderosae Hopkins, a major forest pest.</title>
        <authorList>
            <person name="Keeling C.I."/>
            <person name="Yuen M.M."/>
            <person name="Liao N.Y."/>
            <person name="Docking T.R."/>
            <person name="Chan S.K."/>
            <person name="Taylor G.A."/>
            <person name="Palmquist D.L."/>
            <person name="Jackman S.D."/>
            <person name="Nguyen A."/>
            <person name="Li M."/>
            <person name="Henderson H."/>
            <person name="Janes J.K."/>
            <person name="Zhao Y."/>
            <person name="Pandoh P."/>
            <person name="Moore R."/>
            <person name="Sperling F.A."/>
            <person name="Huber D.P."/>
            <person name="Birol I."/>
            <person name="Jones S.J."/>
            <person name="Bohlmann J."/>
        </authorList>
    </citation>
    <scope>NUCLEOTIDE SEQUENCE</scope>
</reference>
<dbReference type="InterPro" id="IPR006629">
    <property type="entry name" value="LITAF"/>
</dbReference>
<feature type="non-terminal residue" evidence="9">
    <location>
        <position position="1"/>
    </location>
</feature>
<sequence length="169" mass="18813">GLTWISCHLCKIIISKARKYFRSTHYLRLYILKRSLNNCSKMSKDVPPPYMSGPPPGFNPGAPAGHYAPGQYPPPPTTSDQINEHQTVIVTHTALVLGPEPTRTVCPHCHANIVSTMEVEANTKTHLFALILCLFGCWPCCCIPYCMDSCQSKKHFCPNCRAYLGVFSD</sequence>
<keyword evidence="7" id="KW-0472">Membrane</keyword>
<gene>
    <name evidence="9" type="ORF">D910_05628</name>
</gene>
<keyword evidence="6" id="KW-0862">Zinc</keyword>
<dbReference type="AlphaFoldDB" id="U4UE81"/>
<dbReference type="GO" id="GO:0031902">
    <property type="term" value="C:late endosome membrane"/>
    <property type="evidence" value="ECO:0007669"/>
    <property type="project" value="UniProtKB-SubCell"/>
</dbReference>
<dbReference type="EMBL" id="KB632042">
    <property type="protein sequence ID" value="ERL88240.1"/>
    <property type="molecule type" value="Genomic_DNA"/>
</dbReference>
<feature type="domain" description="LITAF" evidence="8">
    <location>
        <begin position="85"/>
        <end position="169"/>
    </location>
</feature>
<evidence type="ECO:0000256" key="2">
    <source>
        <dbReference type="ARBA" id="ARBA00004481"/>
    </source>
</evidence>
<evidence type="ECO:0000256" key="1">
    <source>
        <dbReference type="ARBA" id="ARBA00004414"/>
    </source>
</evidence>
<organism evidence="9 10">
    <name type="scientific">Dendroctonus ponderosae</name>
    <name type="common">Mountain pine beetle</name>
    <dbReference type="NCBI Taxonomy" id="77166"/>
    <lineage>
        <taxon>Eukaryota</taxon>
        <taxon>Metazoa</taxon>
        <taxon>Ecdysozoa</taxon>
        <taxon>Arthropoda</taxon>
        <taxon>Hexapoda</taxon>
        <taxon>Insecta</taxon>
        <taxon>Pterygota</taxon>
        <taxon>Neoptera</taxon>
        <taxon>Endopterygota</taxon>
        <taxon>Coleoptera</taxon>
        <taxon>Polyphaga</taxon>
        <taxon>Cucujiformia</taxon>
        <taxon>Curculionidae</taxon>
        <taxon>Scolytinae</taxon>
        <taxon>Dendroctonus</taxon>
    </lineage>
</organism>
<evidence type="ECO:0000313" key="9">
    <source>
        <dbReference type="EMBL" id="ERL88240.1"/>
    </source>
</evidence>
<dbReference type="PROSITE" id="PS51837">
    <property type="entry name" value="LITAF"/>
    <property type="match status" value="1"/>
</dbReference>